<sequence>MPDHPEQVVAELSSLLNQLAHFLNENEKYLSPDIYKFCYHSLPGLEKLTLGKIVAILHTGEENRSTDDRQDVCGSHNHGDTSSGLTDSSNDAGGSLGNLTYSSGDKELSSNAGGSSGNLTYSSGDKELSSNAGGSSGNLTNAGGSSGNLTYSSGDKELSSNVGGSSGGVATNVYKVFKVSVATIPGALQEVLREWTKNHETFFEDQPQNVPKASGWGALFRKIHQCEVNADVLKIRRRFDLYYFFQSIQNCGYHDGNRWVYRARSTLAKKVIKQSPSLQLKVNKIDSKLDLWAELGRGYDEWVQEFEHPGCLLLLPLNVSETEYTERRYRKYKNSAAQHLIKIGFQNVMREWNLHTLGNSIVQGLNERYQSLVEDAFVTPKRHRESDESHAKRPCPGLRAEISEAHQTGTINECHTSMQLLVAAVSVASTHDSAKQQNIDTVHRPPSPPAADGFASSSVQLLDRTVNSRTITGALSIPGENPPKDSNTVVDGHQYIARNRADSDPPPFNVEEISTSQLDFGLLSSGTNFGEIERNKVTARQDMNGTDIFRPDEVDQCFPQIEADSAADVDDTCLLPSLNVDNADSPPTYYDVDSDEWVLPFDVDSDVWVQVAFDVDSDEFVRPRFDGDGQNLPEYLSQR</sequence>
<keyword evidence="3" id="KW-1185">Reference proteome</keyword>
<reference evidence="2 3" key="1">
    <citation type="submission" date="2015-07" db="EMBL/GenBank/DDBJ databases">
        <title>Emmonsia species relationships and genome sequence.</title>
        <authorList>
            <consortium name="The Broad Institute Genomics Platform"/>
            <person name="Cuomo C.A."/>
            <person name="Munoz J.F."/>
            <person name="Imamovic A."/>
            <person name="Priest M.E."/>
            <person name="Young S."/>
            <person name="Clay O.K."/>
            <person name="McEwen J.G."/>
        </authorList>
    </citation>
    <scope>NUCLEOTIDE SEQUENCE [LARGE SCALE GENOMIC DNA]</scope>
    <source>
        <strain evidence="2 3">UAMH 9510</strain>
    </source>
</reference>
<proteinExistence type="predicted"/>
<feature type="region of interest" description="Disordered" evidence="1">
    <location>
        <begin position="434"/>
        <end position="455"/>
    </location>
</feature>
<feature type="compositionally biased region" description="Basic and acidic residues" evidence="1">
    <location>
        <begin position="62"/>
        <end position="71"/>
    </location>
</feature>
<evidence type="ECO:0000313" key="2">
    <source>
        <dbReference type="EMBL" id="OJD16904.1"/>
    </source>
</evidence>
<comment type="caution">
    <text evidence="2">The sequence shown here is derived from an EMBL/GenBank/DDBJ whole genome shotgun (WGS) entry which is preliminary data.</text>
</comment>
<accession>A0A1J9PK80</accession>
<dbReference type="Proteomes" id="UP000182235">
    <property type="component" value="Unassembled WGS sequence"/>
</dbReference>
<feature type="region of interest" description="Disordered" evidence="1">
    <location>
        <begin position="62"/>
        <end position="145"/>
    </location>
</feature>
<dbReference type="STRING" id="1447872.A0A1J9PK80"/>
<name>A0A1J9PK80_9EURO</name>
<feature type="compositionally biased region" description="Low complexity" evidence="1">
    <location>
        <begin position="129"/>
        <end position="145"/>
    </location>
</feature>
<evidence type="ECO:0000313" key="3">
    <source>
        <dbReference type="Proteomes" id="UP000182235"/>
    </source>
</evidence>
<evidence type="ECO:0000256" key="1">
    <source>
        <dbReference type="SAM" id="MobiDB-lite"/>
    </source>
</evidence>
<dbReference type="VEuPathDB" id="FungiDB:AJ78_02941"/>
<protein>
    <submittedName>
        <fullName evidence="2">Uncharacterized protein</fullName>
    </submittedName>
</protein>
<dbReference type="AlphaFoldDB" id="A0A1J9PK80"/>
<dbReference type="EMBL" id="LGRN01000087">
    <property type="protein sequence ID" value="OJD16904.1"/>
    <property type="molecule type" value="Genomic_DNA"/>
</dbReference>
<feature type="compositionally biased region" description="Polar residues" evidence="1">
    <location>
        <begin position="80"/>
        <end position="103"/>
    </location>
</feature>
<dbReference type="OrthoDB" id="4180606at2759"/>
<organism evidence="2 3">
    <name type="scientific">Emergomyces pasteurianus Ep9510</name>
    <dbReference type="NCBI Taxonomy" id="1447872"/>
    <lineage>
        <taxon>Eukaryota</taxon>
        <taxon>Fungi</taxon>
        <taxon>Dikarya</taxon>
        <taxon>Ascomycota</taxon>
        <taxon>Pezizomycotina</taxon>
        <taxon>Eurotiomycetes</taxon>
        <taxon>Eurotiomycetidae</taxon>
        <taxon>Onygenales</taxon>
        <taxon>Ajellomycetaceae</taxon>
        <taxon>Emergomyces</taxon>
    </lineage>
</organism>
<gene>
    <name evidence="2" type="ORF">AJ78_02941</name>
</gene>